<evidence type="ECO:0000256" key="1">
    <source>
        <dbReference type="SAM" id="MobiDB-lite"/>
    </source>
</evidence>
<dbReference type="Proteomes" id="UP000807159">
    <property type="component" value="Chromosome 9"/>
</dbReference>
<keyword evidence="2" id="KW-1133">Transmembrane helix</keyword>
<dbReference type="InterPro" id="IPR045284">
    <property type="entry name" value="At2g27730-like"/>
</dbReference>
<dbReference type="EMBL" id="JACEGQ020000009">
    <property type="protein sequence ID" value="KAH8497812.1"/>
    <property type="molecule type" value="Genomic_DNA"/>
</dbReference>
<evidence type="ECO:0000256" key="2">
    <source>
        <dbReference type="SAM" id="Phobius"/>
    </source>
</evidence>
<evidence type="ECO:0000313" key="4">
    <source>
        <dbReference type="Proteomes" id="UP000807159"/>
    </source>
</evidence>
<keyword evidence="4" id="KW-1185">Reference proteome</keyword>
<feature type="compositionally biased region" description="Basic and acidic residues" evidence="1">
    <location>
        <begin position="44"/>
        <end position="56"/>
    </location>
</feature>
<feature type="compositionally biased region" description="Low complexity" evidence="1">
    <location>
        <begin position="70"/>
        <end position="83"/>
    </location>
</feature>
<dbReference type="PANTHER" id="PTHR33878:SF1">
    <property type="entry name" value="OS08G0559000 PROTEIN"/>
    <property type="match status" value="1"/>
</dbReference>
<gene>
    <name evidence="3" type="ORF">H0E87_016908</name>
</gene>
<evidence type="ECO:0000313" key="3">
    <source>
        <dbReference type="EMBL" id="KAH8497811.1"/>
    </source>
</evidence>
<evidence type="ECO:0008006" key="5">
    <source>
        <dbReference type="Google" id="ProtNLM"/>
    </source>
</evidence>
<organism evidence="3 4">
    <name type="scientific">Populus deltoides</name>
    <name type="common">Eastern poplar</name>
    <name type="synonym">Eastern cottonwood</name>
    <dbReference type="NCBI Taxonomy" id="3696"/>
    <lineage>
        <taxon>Eukaryota</taxon>
        <taxon>Viridiplantae</taxon>
        <taxon>Streptophyta</taxon>
        <taxon>Embryophyta</taxon>
        <taxon>Tracheophyta</taxon>
        <taxon>Spermatophyta</taxon>
        <taxon>Magnoliopsida</taxon>
        <taxon>eudicotyledons</taxon>
        <taxon>Gunneridae</taxon>
        <taxon>Pentapetalae</taxon>
        <taxon>rosids</taxon>
        <taxon>fabids</taxon>
        <taxon>Malpighiales</taxon>
        <taxon>Salicaceae</taxon>
        <taxon>Saliceae</taxon>
        <taxon>Populus</taxon>
    </lineage>
</organism>
<name>A0A8T2XYD8_POPDE</name>
<sequence length="123" mass="12944">MATAIGSAARRVVLRRFSSGGKVLAEEEKAAENVYIKKVEQEKLEKLARKGPKPEETTASGTGAPADVKASTAASSTPPGSSTEKVSTDKYRNYAVVAGTITALGALGWYLKSGGKKQEEVRD</sequence>
<dbReference type="AlphaFoldDB" id="A0A8T2XYD8"/>
<feature type="transmembrane region" description="Helical" evidence="2">
    <location>
        <begin position="91"/>
        <end position="111"/>
    </location>
</feature>
<comment type="caution">
    <text evidence="3">The sequence shown here is derived from an EMBL/GenBank/DDBJ whole genome shotgun (WGS) entry which is preliminary data.</text>
</comment>
<accession>A0A8T2XYD8</accession>
<protein>
    <recommendedName>
        <fullName evidence="5">Copper ion binding protein</fullName>
    </recommendedName>
</protein>
<keyword evidence="2" id="KW-0812">Transmembrane</keyword>
<dbReference type="PANTHER" id="PTHR33878">
    <property type="entry name" value="OS08G0559000 PROTEIN"/>
    <property type="match status" value="1"/>
</dbReference>
<dbReference type="EMBL" id="JACEGQ020000009">
    <property type="protein sequence ID" value="KAH8497811.1"/>
    <property type="molecule type" value="Genomic_DNA"/>
</dbReference>
<keyword evidence="2" id="KW-0472">Membrane</keyword>
<feature type="region of interest" description="Disordered" evidence="1">
    <location>
        <begin position="44"/>
        <end position="89"/>
    </location>
</feature>
<proteinExistence type="predicted"/>
<reference evidence="3" key="1">
    <citation type="journal article" date="2021" name="J. Hered.">
        <title>Genome Assembly of Salicaceae Populus deltoides (Eastern Cottonwood) I-69 Based on Nanopore Sequencing and Hi-C Technologies.</title>
        <authorList>
            <person name="Bai S."/>
            <person name="Wu H."/>
            <person name="Zhang J."/>
            <person name="Pan Z."/>
            <person name="Zhao W."/>
            <person name="Li Z."/>
            <person name="Tong C."/>
        </authorList>
    </citation>
    <scope>NUCLEOTIDE SEQUENCE</scope>
    <source>
        <tissue evidence="3">Leaf</tissue>
    </source>
</reference>